<feature type="compositionally biased region" description="Gly residues" evidence="1">
    <location>
        <begin position="18"/>
        <end position="27"/>
    </location>
</feature>
<feature type="region of interest" description="Disordered" evidence="1">
    <location>
        <begin position="276"/>
        <end position="415"/>
    </location>
</feature>
<accession>A0A1W0X0H7</accession>
<feature type="compositionally biased region" description="Low complexity" evidence="1">
    <location>
        <begin position="287"/>
        <end position="298"/>
    </location>
</feature>
<dbReference type="Pfam" id="PF15926">
    <property type="entry name" value="RNF220"/>
    <property type="match status" value="1"/>
</dbReference>
<dbReference type="PANTHER" id="PTHR13459:SF1">
    <property type="entry name" value="E3 UBIQUITIN-PROTEIN LIGASE RNF220 ISOFORM X1"/>
    <property type="match status" value="1"/>
</dbReference>
<feature type="domain" description="E3 ubiquitin-protein ligase RNF220 middle" evidence="2">
    <location>
        <begin position="199"/>
        <end position="338"/>
    </location>
</feature>
<gene>
    <name evidence="3" type="ORF">BV898_05051</name>
</gene>
<feature type="region of interest" description="Disordered" evidence="1">
    <location>
        <begin position="1"/>
        <end position="85"/>
    </location>
</feature>
<dbReference type="InterPro" id="IPR031824">
    <property type="entry name" value="RNF220_mid"/>
</dbReference>
<dbReference type="InterPro" id="IPR052443">
    <property type="entry name" value="E3_ubiq-ligase_RNF220-like"/>
</dbReference>
<protein>
    <recommendedName>
        <fullName evidence="2">E3 ubiquitin-protein ligase RNF220 middle domain-containing protein</fullName>
    </recommendedName>
</protein>
<dbReference type="GO" id="GO:0061630">
    <property type="term" value="F:ubiquitin protein ligase activity"/>
    <property type="evidence" value="ECO:0007669"/>
    <property type="project" value="TreeGrafter"/>
</dbReference>
<feature type="region of interest" description="Disordered" evidence="1">
    <location>
        <begin position="231"/>
        <end position="264"/>
    </location>
</feature>
<keyword evidence="4" id="KW-1185">Reference proteome</keyword>
<dbReference type="Proteomes" id="UP000192578">
    <property type="component" value="Unassembled WGS sequence"/>
</dbReference>
<feature type="compositionally biased region" description="Basic and acidic residues" evidence="1">
    <location>
        <begin position="397"/>
        <end position="415"/>
    </location>
</feature>
<evidence type="ECO:0000256" key="1">
    <source>
        <dbReference type="SAM" id="MobiDB-lite"/>
    </source>
</evidence>
<feature type="compositionally biased region" description="Low complexity" evidence="1">
    <location>
        <begin position="358"/>
        <end position="371"/>
    </location>
</feature>
<dbReference type="PANTHER" id="PTHR13459">
    <property type="entry name" value="E3 UBIQUITIN-PROTEIN LIGASE RNF220 ISOFORM X1"/>
    <property type="match status" value="1"/>
</dbReference>
<dbReference type="AlphaFoldDB" id="A0A1W0X0H7"/>
<feature type="region of interest" description="Disordered" evidence="1">
    <location>
        <begin position="162"/>
        <end position="194"/>
    </location>
</feature>
<comment type="caution">
    <text evidence="3">The sequence shown here is derived from an EMBL/GenBank/DDBJ whole genome shotgun (WGS) entry which is preliminary data.</text>
</comment>
<feature type="compositionally biased region" description="Low complexity" evidence="1">
    <location>
        <begin position="35"/>
        <end position="60"/>
    </location>
</feature>
<evidence type="ECO:0000313" key="3">
    <source>
        <dbReference type="EMBL" id="OQV20977.1"/>
    </source>
</evidence>
<proteinExistence type="predicted"/>
<feature type="compositionally biased region" description="Acidic residues" evidence="1">
    <location>
        <begin position="322"/>
        <end position="337"/>
    </location>
</feature>
<organism evidence="3 4">
    <name type="scientific">Hypsibius exemplaris</name>
    <name type="common">Freshwater tardigrade</name>
    <dbReference type="NCBI Taxonomy" id="2072580"/>
    <lineage>
        <taxon>Eukaryota</taxon>
        <taxon>Metazoa</taxon>
        <taxon>Ecdysozoa</taxon>
        <taxon>Tardigrada</taxon>
        <taxon>Eutardigrada</taxon>
        <taxon>Parachela</taxon>
        <taxon>Hypsibioidea</taxon>
        <taxon>Hypsibiidae</taxon>
        <taxon>Hypsibius</taxon>
    </lineage>
</organism>
<dbReference type="EMBL" id="MTYJ01000026">
    <property type="protein sequence ID" value="OQV20977.1"/>
    <property type="molecule type" value="Genomic_DNA"/>
</dbReference>
<dbReference type="OrthoDB" id="6270329at2759"/>
<name>A0A1W0X0H7_HYPEX</name>
<dbReference type="GO" id="GO:0016567">
    <property type="term" value="P:protein ubiquitination"/>
    <property type="evidence" value="ECO:0007669"/>
    <property type="project" value="TreeGrafter"/>
</dbReference>
<sequence>MNNASFHLSAPGGRVVAGSGGGGGGGGGHHHHHSMLLQQLPSSLPNNSSSGGRSGSMPGSADSPFGMAMQQHMQNGGASPPGSQMAAALNFSQQQRDLLHQFGQMSPGFPYMNGFAGMPLMPMGFGMFPQHHHLFAKSPGMMAGMPGFFNNFAVNKEEDLSWNKRSPNSFPDSPRSGSRGSPMENTQLKKKLPKGKVLSDNNICPICQQTVSAKAMQEHFLEELKVYRQEPLSARDVSSSSPTGGRRHGQSTTPAAPSDVDSRHETFLRVRANRRARYNLQSSGEQSSSRRPSSSSDPRSSHSSHRSSHSSSTKLRTPEQTATEEPEVIVDVEGDDEKNDHPPASSHSPQFDSAHFLVSPSGSRRSSVKSPNLVVSRKRMLQDRDGDAVGAQSLQDYRSENLRRRSSSEDESNKN</sequence>
<evidence type="ECO:0000313" key="4">
    <source>
        <dbReference type="Proteomes" id="UP000192578"/>
    </source>
</evidence>
<evidence type="ECO:0000259" key="2">
    <source>
        <dbReference type="Pfam" id="PF15926"/>
    </source>
</evidence>
<reference evidence="4" key="1">
    <citation type="submission" date="2017-01" db="EMBL/GenBank/DDBJ databases">
        <title>Comparative genomics of anhydrobiosis in the tardigrade Hypsibius dujardini.</title>
        <authorList>
            <person name="Yoshida Y."/>
            <person name="Koutsovoulos G."/>
            <person name="Laetsch D."/>
            <person name="Stevens L."/>
            <person name="Kumar S."/>
            <person name="Horikawa D."/>
            <person name="Ishino K."/>
            <person name="Komine S."/>
            <person name="Tomita M."/>
            <person name="Blaxter M."/>
            <person name="Arakawa K."/>
        </authorList>
    </citation>
    <scope>NUCLEOTIDE SEQUENCE [LARGE SCALE GENOMIC DNA]</scope>
    <source>
        <strain evidence="4">Z151</strain>
    </source>
</reference>
<feature type="compositionally biased region" description="Low complexity" evidence="1">
    <location>
        <begin position="173"/>
        <end position="182"/>
    </location>
</feature>